<accession>A0A9P4JAM0</accession>
<dbReference type="PANTHER" id="PTHR45615">
    <property type="entry name" value="MYOSIN HEAVY CHAIN, NON-MUSCLE"/>
    <property type="match status" value="1"/>
</dbReference>
<protein>
    <submittedName>
        <fullName evidence="3">Uncharacterized protein</fullName>
    </submittedName>
</protein>
<reference evidence="3" key="1">
    <citation type="journal article" date="2020" name="Stud. Mycol.">
        <title>101 Dothideomycetes genomes: a test case for predicting lifestyles and emergence of pathogens.</title>
        <authorList>
            <person name="Haridas S."/>
            <person name="Albert R."/>
            <person name="Binder M."/>
            <person name="Bloem J."/>
            <person name="Labutti K."/>
            <person name="Salamov A."/>
            <person name="Andreopoulos B."/>
            <person name="Baker S."/>
            <person name="Barry K."/>
            <person name="Bills G."/>
            <person name="Bluhm B."/>
            <person name="Cannon C."/>
            <person name="Castanera R."/>
            <person name="Culley D."/>
            <person name="Daum C."/>
            <person name="Ezra D."/>
            <person name="Gonzalez J."/>
            <person name="Henrissat B."/>
            <person name="Kuo A."/>
            <person name="Liang C."/>
            <person name="Lipzen A."/>
            <person name="Lutzoni F."/>
            <person name="Magnuson J."/>
            <person name="Mondo S."/>
            <person name="Nolan M."/>
            <person name="Ohm R."/>
            <person name="Pangilinan J."/>
            <person name="Park H.-J."/>
            <person name="Ramirez L."/>
            <person name="Alfaro M."/>
            <person name="Sun H."/>
            <person name="Tritt A."/>
            <person name="Yoshinaga Y."/>
            <person name="Zwiers L.-H."/>
            <person name="Turgeon B."/>
            <person name="Goodwin S."/>
            <person name="Spatafora J."/>
            <person name="Crous P."/>
            <person name="Grigoriev I."/>
        </authorList>
    </citation>
    <scope>NUCLEOTIDE SEQUENCE</scope>
    <source>
        <strain evidence="3">CBS 260.36</strain>
    </source>
</reference>
<gene>
    <name evidence="3" type="ORF">K461DRAFT_290318</name>
</gene>
<feature type="region of interest" description="Disordered" evidence="2">
    <location>
        <begin position="84"/>
        <end position="165"/>
    </location>
</feature>
<feature type="compositionally biased region" description="Basic and acidic residues" evidence="2">
    <location>
        <begin position="1"/>
        <end position="16"/>
    </location>
</feature>
<feature type="compositionally biased region" description="Basic and acidic residues" evidence="2">
    <location>
        <begin position="1937"/>
        <end position="1953"/>
    </location>
</feature>
<feature type="region of interest" description="Disordered" evidence="2">
    <location>
        <begin position="1900"/>
        <end position="2045"/>
    </location>
</feature>
<feature type="compositionally biased region" description="Basic and acidic residues" evidence="2">
    <location>
        <begin position="2010"/>
        <end position="2023"/>
    </location>
</feature>
<dbReference type="OrthoDB" id="5423371at2759"/>
<evidence type="ECO:0000256" key="2">
    <source>
        <dbReference type="SAM" id="MobiDB-lite"/>
    </source>
</evidence>
<feature type="compositionally biased region" description="Low complexity" evidence="2">
    <location>
        <begin position="56"/>
        <end position="67"/>
    </location>
</feature>
<name>A0A9P4JAM0_9PEZI</name>
<evidence type="ECO:0000313" key="3">
    <source>
        <dbReference type="EMBL" id="KAF2158064.1"/>
    </source>
</evidence>
<feature type="compositionally biased region" description="Pro residues" evidence="2">
    <location>
        <begin position="39"/>
        <end position="49"/>
    </location>
</feature>
<feature type="coiled-coil region" evidence="1">
    <location>
        <begin position="1681"/>
        <end position="1722"/>
    </location>
</feature>
<feature type="compositionally biased region" description="Low complexity" evidence="2">
    <location>
        <begin position="1962"/>
        <end position="1980"/>
    </location>
</feature>
<evidence type="ECO:0000313" key="4">
    <source>
        <dbReference type="Proteomes" id="UP000799439"/>
    </source>
</evidence>
<organism evidence="3 4">
    <name type="scientific">Myriangium duriaei CBS 260.36</name>
    <dbReference type="NCBI Taxonomy" id="1168546"/>
    <lineage>
        <taxon>Eukaryota</taxon>
        <taxon>Fungi</taxon>
        <taxon>Dikarya</taxon>
        <taxon>Ascomycota</taxon>
        <taxon>Pezizomycotina</taxon>
        <taxon>Dothideomycetes</taxon>
        <taxon>Dothideomycetidae</taxon>
        <taxon>Myriangiales</taxon>
        <taxon>Myriangiaceae</taxon>
        <taxon>Myriangium</taxon>
    </lineage>
</organism>
<feature type="region of interest" description="Disordered" evidence="2">
    <location>
        <begin position="1"/>
        <end position="72"/>
    </location>
</feature>
<dbReference type="EMBL" id="ML996081">
    <property type="protein sequence ID" value="KAF2158064.1"/>
    <property type="molecule type" value="Genomic_DNA"/>
</dbReference>
<feature type="coiled-coil region" evidence="1">
    <location>
        <begin position="1397"/>
        <end position="1424"/>
    </location>
</feature>
<proteinExistence type="predicted"/>
<dbReference type="PANTHER" id="PTHR45615:SF66">
    <property type="entry name" value="CARD DOMAIN-CONTAINING PROTEIN"/>
    <property type="match status" value="1"/>
</dbReference>
<keyword evidence="4" id="KW-1185">Reference proteome</keyword>
<comment type="caution">
    <text evidence="3">The sequence shown here is derived from an EMBL/GenBank/DDBJ whole genome shotgun (WGS) entry which is preliminary data.</text>
</comment>
<sequence length="2171" mass="235832">MPSIDRDASRDRESRHSHSYSESGRLSVPMWDSSDPDRCPPPLPIPPGSPNLQTKSNASAAIQAAANKLHERARESLGASYLATISPSSSPEKSLIKGAAHRRMQSAHASNAKDLKSYLDGMRTGSPERSTPGAAADYYSSSSSRPETPTRVPPRPILGENTPPSATMRALQNMVVKDETSLPNMMTANIPQTSDEVATQLSKLTTIATNLQQEMASLTRRSKDNAADLIGLKEAAKTRDDEINKSLKDLMTSPTFGGSSSPHLNRSGPFGLGLLDSKAYSSPPHMPRAASHNNLFDADRIGSPSPFSVEGAASVAMLEKIIREMVTKEGQERLLHDLTELTHKSSKMSNEAVVKVNELSEFIKDKSKNQNLMRGGDDAPNNALVRSLPQETAIPGDLKTLLNKIRDSVTSNGGLTAEIKALIRELRGEILGMGRELGRKLDQAGTASMQVQPHEDPARSRQEMQHIVNQSMGELREHMESLIAESARQSSTLIQSKGNTSSEDMYAMVKHALAEHGDALVQSHGQLDFDKEEILTAVRTACDNFKPEIELQQYGLERDEILEVLKEGLAEYRSSADSEQLSMVNKQEVFDAMHEALQSVQMPQPVLDTHTIRAEMLSSIRECLEEFRSAEPGALTGSLDDGSTRELINDAIRTGLAEHADTTSRVMEISRDDLFDAVKAGLDGSSIPFGGFGEQVLQQLHELVDGMKLEFKQYSAANGRDTEQVLDAVKDGLEVLRGQIENYVDRAQDVTGKDEIIDIVRTGLENLREDVRGFVEDGPTQGRKDLLDYIKSEFEHLHIVIGGTPLESRDASDRSDILAAIEGMRSEVGARSHGSDVDAASLEAVMEELSHLRDTLAPLLIKVGAGTDKEDILATIREAIAELPSQPTGGISTDVLEAIRGEFENIQSSITRTGGNRADMEEMLDTIRLGLDDLRSHIDKKMENPEKHILNGEILDALNEGLDNLRSDVTKTLERPVDMTVSYEILDTLKEGLAGLRADMDRLSPGAVRSASSEGNQIVLADPAGIVRDQATDVPAPPAASIDKSDFEKVEVLLAQLQIKVEAMDRNIQDLPAHAPAETPSEPMSREHLTGLEEMLKGVQAAVADLAARERAEVENAVTKADTDAIETLLRNTKSQIEELRFPEADGLASRDQVDAVEAVARVAKDSIDALATRLDENVATKADVAVVEVLASDVKSALEELREQTHGLSEDEESKRLTKADLDVLGVICTEIKDKVLEMVLPDVETLPDKADIEQLQGLVNDLRDGQEKFRETYDKDISVTAQAFDDRRKDTEEIVECVTTIKSLIEEFKQEATDREESNNTNIGSVNEILTGIQDKVEANPAVADDIKAIIESVKTEFEKAHASLDAIQTTHDEHHTAGLDRQAEHKDAIIADLADKVDSRIDELLAKYEEAQKTLDEKTFAQENVLNSTKELADELKLSIDTLGTALTASTSGFTETTEKLSQDSKTVFDRVDDVFNKLDETQSGLKGEHDLTRGEIAKAVEGVTGIQGDLLEHNPKMLVSLKELHALMSQHYEHSQKTATDHAEALKGFNDSNRAYAEDIKTSFSALPQLMPTASEEASEESKAVNAALHEKLDRLLERNLDAPESSMHEKLDRLVEHSSKGTDPSLLEKLEQLSSNDTSPSLQLERLDAIHAQMMATAAEVTAFVTTQTQRIADEHSSQEREAEELALLIEKQQTRKEHLEDDISVLSSEKSELQSAVSSLRTEQESLTSQKSRLNADIQALHTALAIRKEELTAMEAKADALEKRVMEGLMDHSRALLLTKTARQAPSARTSPRRPKGRDLRVISGASDISSVPPSISGVSTVPSLTANIVSHKASRPSMNRNPAATGPGQERRIMSLSQIHHNAVSGRPSLGGAMGPPAMSGARPGLDALKRSQSVRSPALAQPRKSSWSVGGLGNTKRGFTPVGMLDIAEDKENASSRYEDSVRDAEEEQSELSVSRRTSTARSSYAPSATAESDAGSVITTTAPGRNSGGADSFISFSDAGESRRSSSSDRTVDAETESYVSTSRRESAALTDRDDDTISMSDSAVASLIAGKVRERIEAGELDDLSDVEEVEVEVESSVAGTVDDNGLAPEEGQVVLHGQGVHAVDYAVKDDGHEAKMGMGRGMITPADSGLGSDLPTAALGSEFGGYFPERRTIEGVLAE</sequence>
<keyword evidence="1" id="KW-0175">Coiled coil</keyword>
<evidence type="ECO:0000256" key="1">
    <source>
        <dbReference type="SAM" id="Coils"/>
    </source>
</evidence>
<dbReference type="Proteomes" id="UP000799439">
    <property type="component" value="Unassembled WGS sequence"/>
</dbReference>
<feature type="compositionally biased region" description="Low complexity" evidence="2">
    <location>
        <begin position="140"/>
        <end position="150"/>
    </location>
</feature>